<accession>A0ABT7C6B0</accession>
<dbReference type="InterPro" id="IPR009057">
    <property type="entry name" value="Homeodomain-like_sf"/>
</dbReference>
<dbReference type="Gene3D" id="1.10.10.60">
    <property type="entry name" value="Homeodomain-like"/>
    <property type="match status" value="1"/>
</dbReference>
<dbReference type="InterPro" id="IPR037923">
    <property type="entry name" value="HTH-like"/>
</dbReference>
<protein>
    <submittedName>
        <fullName evidence="5">AraC family transcriptional regulator</fullName>
    </submittedName>
</protein>
<dbReference type="PROSITE" id="PS01124">
    <property type="entry name" value="HTH_ARAC_FAMILY_2"/>
    <property type="match status" value="1"/>
</dbReference>
<dbReference type="SMART" id="SM00342">
    <property type="entry name" value="HTH_ARAC"/>
    <property type="match status" value="1"/>
</dbReference>
<reference evidence="5" key="2">
    <citation type="journal article" date="2022" name="Sci. Rep.">
        <title>In silico prediction of the enzymes involved in the degradation of the herbicide molinate by Gulosibacter molinativorax ON4T.</title>
        <authorList>
            <person name="Lopes A.R."/>
            <person name="Bunin E."/>
            <person name="Viana A.T."/>
            <person name="Froufe H."/>
            <person name="Munoz-Merida A."/>
            <person name="Pinho D."/>
            <person name="Figueiredo J."/>
            <person name="Barroso C."/>
            <person name="Vaz-Moreira I."/>
            <person name="Bellanger X."/>
            <person name="Egas C."/>
            <person name="Nunes O.C."/>
        </authorList>
    </citation>
    <scope>NUCLEOTIDE SEQUENCE</scope>
    <source>
        <strain evidence="5">ON4</strain>
    </source>
</reference>
<keyword evidence="3" id="KW-0804">Transcription</keyword>
<dbReference type="InterPro" id="IPR018060">
    <property type="entry name" value="HTH_AraC"/>
</dbReference>
<evidence type="ECO:0000256" key="3">
    <source>
        <dbReference type="ARBA" id="ARBA00023163"/>
    </source>
</evidence>
<proteinExistence type="predicted"/>
<dbReference type="EMBL" id="PXVD01000006">
    <property type="protein sequence ID" value="MDJ1370727.1"/>
    <property type="molecule type" value="Genomic_DNA"/>
</dbReference>
<gene>
    <name evidence="5" type="ORF">C7K25_05005</name>
</gene>
<sequence>MVKNGQEEILEVRYTPAAGGTAGVEVVSVAELWRRMQTRAPSSRAQRPDFHVLLTVSEGVTWHMVDFHHYALADGAWLWVRPGQVQRFGDLAEASGTVVMFSSGVLSPSIAAEAALDDPFGQTLWQPTGPEAATLQRALCRLQEEFDATDVPASTRAAILQHLLAALLLRLTSLDSPTSTTRREHSETFLRFREAVEDGFTERRDVGSYARRLGYSPRTLTRATGDEVGVGAKEFIDRRVILEAKRRLAHTDDPVAIIAAALGFPDASNFVKYFSLRAGTTPTEFRRQFRSGE</sequence>
<evidence type="ECO:0000256" key="2">
    <source>
        <dbReference type="ARBA" id="ARBA00023125"/>
    </source>
</evidence>
<dbReference type="PANTHER" id="PTHR43280">
    <property type="entry name" value="ARAC-FAMILY TRANSCRIPTIONAL REGULATOR"/>
    <property type="match status" value="1"/>
</dbReference>
<dbReference type="Pfam" id="PF12833">
    <property type="entry name" value="HTH_18"/>
    <property type="match status" value="1"/>
</dbReference>
<organism evidence="5 6">
    <name type="scientific">Gulosibacter molinativorax</name>
    <dbReference type="NCBI Taxonomy" id="256821"/>
    <lineage>
        <taxon>Bacteria</taxon>
        <taxon>Bacillati</taxon>
        <taxon>Actinomycetota</taxon>
        <taxon>Actinomycetes</taxon>
        <taxon>Micrococcales</taxon>
        <taxon>Microbacteriaceae</taxon>
        <taxon>Gulosibacter</taxon>
    </lineage>
</organism>
<keyword evidence="1" id="KW-0805">Transcription regulation</keyword>
<dbReference type="SUPFAM" id="SSF46689">
    <property type="entry name" value="Homeodomain-like"/>
    <property type="match status" value="1"/>
</dbReference>
<dbReference type="Proteomes" id="UP001170379">
    <property type="component" value="Unassembled WGS sequence"/>
</dbReference>
<dbReference type="RefSeq" id="WP_026936557.1">
    <property type="nucleotide sequence ID" value="NZ_CP028426.1"/>
</dbReference>
<comment type="caution">
    <text evidence="5">The sequence shown here is derived from an EMBL/GenBank/DDBJ whole genome shotgun (WGS) entry which is preliminary data.</text>
</comment>
<evidence type="ECO:0000256" key="1">
    <source>
        <dbReference type="ARBA" id="ARBA00023015"/>
    </source>
</evidence>
<evidence type="ECO:0000313" key="5">
    <source>
        <dbReference type="EMBL" id="MDJ1370727.1"/>
    </source>
</evidence>
<evidence type="ECO:0000313" key="6">
    <source>
        <dbReference type="Proteomes" id="UP001170379"/>
    </source>
</evidence>
<keyword evidence="2" id="KW-0238">DNA-binding</keyword>
<keyword evidence="6" id="KW-1185">Reference proteome</keyword>
<reference evidence="5" key="1">
    <citation type="submission" date="2018-03" db="EMBL/GenBank/DDBJ databases">
        <authorList>
            <person name="Nunes O.C."/>
            <person name="Lopes A.R."/>
            <person name="Froufe H."/>
            <person name="Munoz-Merida A."/>
            <person name="Barroso C."/>
            <person name="Egas C."/>
        </authorList>
    </citation>
    <scope>NUCLEOTIDE SEQUENCE</scope>
    <source>
        <strain evidence="5">ON4</strain>
    </source>
</reference>
<dbReference type="SUPFAM" id="SSF51215">
    <property type="entry name" value="Regulatory protein AraC"/>
    <property type="match status" value="1"/>
</dbReference>
<evidence type="ECO:0000259" key="4">
    <source>
        <dbReference type="PROSITE" id="PS01124"/>
    </source>
</evidence>
<name>A0ABT7C6B0_9MICO</name>
<feature type="domain" description="HTH araC/xylS-type" evidence="4">
    <location>
        <begin position="190"/>
        <end position="288"/>
    </location>
</feature>
<dbReference type="PANTHER" id="PTHR43280:SF32">
    <property type="entry name" value="TRANSCRIPTIONAL REGULATORY PROTEIN"/>
    <property type="match status" value="1"/>
</dbReference>